<sequence>MRFTTLSSISPISFLTFEALSTHTIIFFRHPSLSIPSFCPASFFTDALTLFHSYTKHSLTLLTHSSFCALILSLSSTPILTLYLQLHSTSPHHYQYPTRYDFIYLPTPQFLPPLNHCIHS</sequence>
<dbReference type="AlphaFoldDB" id="A0A7S1EPW1"/>
<proteinExistence type="predicted"/>
<gene>
    <name evidence="1" type="ORF">TOLI1172_LOCUS1244</name>
</gene>
<dbReference type="EMBL" id="HBFP01001711">
    <property type="protein sequence ID" value="CAD8816856.1"/>
    <property type="molecule type" value="Transcribed_RNA"/>
</dbReference>
<organism evidence="1">
    <name type="scientific">Timspurckia oligopyrenoides</name>
    <dbReference type="NCBI Taxonomy" id="708627"/>
    <lineage>
        <taxon>Eukaryota</taxon>
        <taxon>Rhodophyta</taxon>
        <taxon>Bangiophyceae</taxon>
        <taxon>Porphyridiales</taxon>
        <taxon>Porphyridiaceae</taxon>
        <taxon>Timspurckia</taxon>
    </lineage>
</organism>
<reference evidence="1" key="1">
    <citation type="submission" date="2021-01" db="EMBL/GenBank/DDBJ databases">
        <authorList>
            <person name="Corre E."/>
            <person name="Pelletier E."/>
            <person name="Niang G."/>
            <person name="Scheremetjew M."/>
            <person name="Finn R."/>
            <person name="Kale V."/>
            <person name="Holt S."/>
            <person name="Cochrane G."/>
            <person name="Meng A."/>
            <person name="Brown T."/>
            <person name="Cohen L."/>
        </authorList>
    </citation>
    <scope>NUCLEOTIDE SEQUENCE</scope>
    <source>
        <strain evidence="1">CCMP3278</strain>
    </source>
</reference>
<protein>
    <submittedName>
        <fullName evidence="1">Uncharacterized protein</fullName>
    </submittedName>
</protein>
<accession>A0A7S1EPW1</accession>
<evidence type="ECO:0000313" key="1">
    <source>
        <dbReference type="EMBL" id="CAD8816856.1"/>
    </source>
</evidence>
<name>A0A7S1EPW1_9RHOD</name>